<dbReference type="OrthoDB" id="3650371at2759"/>
<dbReference type="OMA" id="KERHPME"/>
<evidence type="ECO:0000259" key="1">
    <source>
        <dbReference type="Pfam" id="PF24864"/>
    </source>
</evidence>
<reference evidence="3" key="1">
    <citation type="journal article" date="2012" name="PLoS Genet.">
        <title>The genomes of the fungal plant pathogens Cladosporium fulvum and Dothistroma septosporum reveal adaptation to different hosts and lifestyles but also signatures of common ancestry.</title>
        <authorList>
            <person name="de Wit P.J.G.M."/>
            <person name="van der Burgt A."/>
            <person name="Oekmen B."/>
            <person name="Stergiopoulos I."/>
            <person name="Abd-Elsalam K.A."/>
            <person name="Aerts A.L."/>
            <person name="Bahkali A.H."/>
            <person name="Beenen H.G."/>
            <person name="Chettri P."/>
            <person name="Cox M.P."/>
            <person name="Datema E."/>
            <person name="de Vries R.P."/>
            <person name="Dhillon B."/>
            <person name="Ganley A.R."/>
            <person name="Griffiths S.A."/>
            <person name="Guo Y."/>
            <person name="Hamelin R.C."/>
            <person name="Henrissat B."/>
            <person name="Kabir M.S."/>
            <person name="Jashni M.K."/>
            <person name="Kema G."/>
            <person name="Klaubauf S."/>
            <person name="Lapidus A."/>
            <person name="Levasseur A."/>
            <person name="Lindquist E."/>
            <person name="Mehrabi R."/>
            <person name="Ohm R.A."/>
            <person name="Owen T.J."/>
            <person name="Salamov A."/>
            <person name="Schwelm A."/>
            <person name="Schijlen E."/>
            <person name="Sun H."/>
            <person name="van den Burg H.A."/>
            <person name="van Ham R.C.H.J."/>
            <person name="Zhang S."/>
            <person name="Goodwin S.B."/>
            <person name="Grigoriev I.V."/>
            <person name="Collemare J."/>
            <person name="Bradshaw R.E."/>
        </authorList>
    </citation>
    <scope>NUCLEOTIDE SEQUENCE [LARGE SCALE GENOMIC DNA]</scope>
    <source>
        <strain evidence="3">NZE10 / CBS 128990</strain>
    </source>
</reference>
<dbReference type="HOGENOM" id="CLU_1161095_0_0_1"/>
<protein>
    <recommendedName>
        <fullName evidence="1">DUF7730 domain-containing protein</fullName>
    </recommendedName>
</protein>
<name>N1PFA0_DOTSN</name>
<sequence>MAPSDNHHSSTSNATPRIGFFDLPPEVPNVIYHLALHKKSPVELVRSKKTSSSKKPSVKERHPMEGVDLFNLTEKSKAQLYKALDLRFQVRLLLTCKQIHHEATPILYGGNCFRFNVTAKDMSTFVDTIGTSRQRLRHIIVTSFLSNKAERQKAMSRLKYATNLQKLEILYYDESVETQVQTLRVLMQALHKSRAAVGRTESVVEILSFVSWASATAVLLEEDAQTTRDVKKELQKLLK</sequence>
<dbReference type="eggNOG" id="ENOG502TB18">
    <property type="taxonomic scope" value="Eukaryota"/>
</dbReference>
<gene>
    <name evidence="2" type="ORF">DOTSEDRAFT_28149</name>
</gene>
<dbReference type="InterPro" id="IPR038883">
    <property type="entry name" value="AN11006-like"/>
</dbReference>
<feature type="domain" description="DUF7730" evidence="1">
    <location>
        <begin position="20"/>
        <end position="165"/>
    </location>
</feature>
<accession>N1PFA0</accession>
<keyword evidence="3" id="KW-1185">Reference proteome</keyword>
<dbReference type="AlphaFoldDB" id="N1PFA0"/>
<dbReference type="Proteomes" id="UP000016933">
    <property type="component" value="Unassembled WGS sequence"/>
</dbReference>
<dbReference type="InterPro" id="IPR056632">
    <property type="entry name" value="DUF7730"/>
</dbReference>
<evidence type="ECO:0000313" key="2">
    <source>
        <dbReference type="EMBL" id="EME40245.1"/>
    </source>
</evidence>
<dbReference type="EMBL" id="KB446544">
    <property type="protein sequence ID" value="EME40245.1"/>
    <property type="molecule type" value="Genomic_DNA"/>
</dbReference>
<evidence type="ECO:0000313" key="3">
    <source>
        <dbReference type="Proteomes" id="UP000016933"/>
    </source>
</evidence>
<dbReference type="PANTHER" id="PTHR42085:SF8">
    <property type="entry name" value="F-BOX DOMAIN-CONTAINING PROTEIN"/>
    <property type="match status" value="1"/>
</dbReference>
<proteinExistence type="predicted"/>
<organism evidence="2 3">
    <name type="scientific">Dothistroma septosporum (strain NZE10 / CBS 128990)</name>
    <name type="common">Red band needle blight fungus</name>
    <name type="synonym">Mycosphaerella pini</name>
    <dbReference type="NCBI Taxonomy" id="675120"/>
    <lineage>
        <taxon>Eukaryota</taxon>
        <taxon>Fungi</taxon>
        <taxon>Dikarya</taxon>
        <taxon>Ascomycota</taxon>
        <taxon>Pezizomycotina</taxon>
        <taxon>Dothideomycetes</taxon>
        <taxon>Dothideomycetidae</taxon>
        <taxon>Mycosphaerellales</taxon>
        <taxon>Mycosphaerellaceae</taxon>
        <taxon>Dothistroma</taxon>
    </lineage>
</organism>
<dbReference type="PANTHER" id="PTHR42085">
    <property type="entry name" value="F-BOX DOMAIN-CONTAINING PROTEIN"/>
    <property type="match status" value="1"/>
</dbReference>
<dbReference type="Pfam" id="PF24864">
    <property type="entry name" value="DUF7730"/>
    <property type="match status" value="1"/>
</dbReference>
<reference evidence="2 3" key="2">
    <citation type="journal article" date="2012" name="PLoS Pathog.">
        <title>Diverse lifestyles and strategies of plant pathogenesis encoded in the genomes of eighteen Dothideomycetes fungi.</title>
        <authorList>
            <person name="Ohm R.A."/>
            <person name="Feau N."/>
            <person name="Henrissat B."/>
            <person name="Schoch C.L."/>
            <person name="Horwitz B.A."/>
            <person name="Barry K.W."/>
            <person name="Condon B.J."/>
            <person name="Copeland A.C."/>
            <person name="Dhillon B."/>
            <person name="Glaser F."/>
            <person name="Hesse C.N."/>
            <person name="Kosti I."/>
            <person name="LaButti K."/>
            <person name="Lindquist E.A."/>
            <person name="Lucas S."/>
            <person name="Salamov A.A."/>
            <person name="Bradshaw R.E."/>
            <person name="Ciuffetti L."/>
            <person name="Hamelin R.C."/>
            <person name="Kema G.H.J."/>
            <person name="Lawrence C."/>
            <person name="Scott J.A."/>
            <person name="Spatafora J.W."/>
            <person name="Turgeon B.G."/>
            <person name="de Wit P.J.G.M."/>
            <person name="Zhong S."/>
            <person name="Goodwin S.B."/>
            <person name="Grigoriev I.V."/>
        </authorList>
    </citation>
    <scope>NUCLEOTIDE SEQUENCE [LARGE SCALE GENOMIC DNA]</scope>
    <source>
        <strain evidence="3">NZE10 / CBS 128990</strain>
    </source>
</reference>